<reference evidence="5 6" key="1">
    <citation type="submission" date="2016-07" db="EMBL/GenBank/DDBJ databases">
        <title>Pervasive Adenine N6-methylation of Active Genes in Fungi.</title>
        <authorList>
            <consortium name="DOE Joint Genome Institute"/>
            <person name="Mondo S.J."/>
            <person name="Dannebaum R.O."/>
            <person name="Kuo R.C."/>
            <person name="Labutti K."/>
            <person name="Haridas S."/>
            <person name="Kuo A."/>
            <person name="Salamov A."/>
            <person name="Ahrendt S.R."/>
            <person name="Lipzen A."/>
            <person name="Sullivan W."/>
            <person name="Andreopoulos W.B."/>
            <person name="Clum A."/>
            <person name="Lindquist E."/>
            <person name="Daum C."/>
            <person name="Ramamoorthy G.K."/>
            <person name="Gryganskyi A."/>
            <person name="Culley D."/>
            <person name="Magnuson J.K."/>
            <person name="James T.Y."/>
            <person name="O'Malley M.A."/>
            <person name="Stajich J.E."/>
            <person name="Spatafora J.W."/>
            <person name="Visel A."/>
            <person name="Grigoriev I.V."/>
        </authorList>
    </citation>
    <scope>NUCLEOTIDE SEQUENCE [LARGE SCALE GENOMIC DNA]</scope>
    <source>
        <strain evidence="5 6">NRRL 1336</strain>
    </source>
</reference>
<dbReference type="InterPro" id="IPR051831">
    <property type="entry name" value="Bromodomain_contain_prot"/>
</dbReference>
<protein>
    <recommendedName>
        <fullName evidence="4">Bromo domain-containing protein</fullName>
    </recommendedName>
</protein>
<keyword evidence="6" id="KW-1185">Reference proteome</keyword>
<name>A0A1X2IRZ5_9FUNG</name>
<feature type="compositionally biased region" description="Low complexity" evidence="3">
    <location>
        <begin position="727"/>
        <end position="745"/>
    </location>
</feature>
<evidence type="ECO:0000256" key="3">
    <source>
        <dbReference type="SAM" id="MobiDB-lite"/>
    </source>
</evidence>
<feature type="domain" description="Bromo" evidence="4">
    <location>
        <begin position="294"/>
        <end position="364"/>
    </location>
</feature>
<feature type="compositionally biased region" description="Basic and acidic residues" evidence="3">
    <location>
        <begin position="455"/>
        <end position="467"/>
    </location>
</feature>
<feature type="region of interest" description="Disordered" evidence="3">
    <location>
        <begin position="390"/>
        <end position="409"/>
    </location>
</feature>
<evidence type="ECO:0000259" key="4">
    <source>
        <dbReference type="PROSITE" id="PS50014"/>
    </source>
</evidence>
<dbReference type="OrthoDB" id="21449at2759"/>
<feature type="region of interest" description="Disordered" evidence="3">
    <location>
        <begin position="431"/>
        <end position="493"/>
    </location>
</feature>
<feature type="compositionally biased region" description="Polar residues" evidence="3">
    <location>
        <begin position="1"/>
        <end position="16"/>
    </location>
</feature>
<dbReference type="GO" id="GO:0006357">
    <property type="term" value="P:regulation of transcription by RNA polymerase II"/>
    <property type="evidence" value="ECO:0007669"/>
    <property type="project" value="TreeGrafter"/>
</dbReference>
<feature type="compositionally biased region" description="Polar residues" evidence="3">
    <location>
        <begin position="187"/>
        <end position="197"/>
    </location>
</feature>
<feature type="compositionally biased region" description="Polar residues" evidence="3">
    <location>
        <begin position="696"/>
        <end position="714"/>
    </location>
</feature>
<gene>
    <name evidence="5" type="ORF">BCR42DRAFT_488361</name>
</gene>
<sequence>MSASPDTSFFDQNISELSEDEPLRTSAPAVPRIKLKLRLNPTASTSSSHNHDDNASRKHKRKKKRSQRKHKHNSHSDSDERQHRRHSELVDIDDYEHPSNNTSVDDDDKYPDYSHMPVGGKRPFAMLEQDTQDENENDDIDTGETYEHTVYDEDEEEGYTEDDQRIEEDDNYVDDYDDDALDDMNTVYPTETSTTLHSKVDSANRPSKSSNKTSSKTKGKTGKQSSKDIKSKATKKRGRPTKKAQAKASIASAAVPPLVSQPLKQEHQLQGIAMTKDHGKGLKATCFKLWDTLSKRDAYGFFLEPVDTSLVRDYLTVIKQPMDFSTLHRKIDNDDYKTMDDFRTDFLLIVRNAKLYNAPDTIYWKSADKLEKYGIKAIERAEKLVQEPVATTTTATRSHQSPFSTYLGNQQQQYWQQQQQQQQQQRIAQTQKNATTVKEEEVDILGLDGPARKGSRAESERPTRETSLDPSSRSMTPMRLQSKKKKKKKVTDSGVIYGPDGSIHAIGGVNDLHTLLPVKQSFSDPPQLTTINPQALPSAFYQPNRSIHDDWASHKHFIQPSIFCDYGPFPFTTLGSSTPAMFYQQQDARYVYSLYGDDTGEAYLKSMWRYLDDLGLKEKATSLSRTITRGAFDVMAAVVENMDDNSLASKLPSDDIDIDSDNTSNKSSLVLDTELGEVDVETLLNELRKGRLADDISTTMTNDQNQRKSLQPVQASDEKRDVSATISMNTSGSPSTSSATPMNTS</sequence>
<dbReference type="SUPFAM" id="SSF47370">
    <property type="entry name" value="Bromodomain"/>
    <property type="match status" value="1"/>
</dbReference>
<evidence type="ECO:0000256" key="1">
    <source>
        <dbReference type="ARBA" id="ARBA00023117"/>
    </source>
</evidence>
<dbReference type="InterPro" id="IPR036427">
    <property type="entry name" value="Bromodomain-like_sf"/>
</dbReference>
<feature type="region of interest" description="Disordered" evidence="3">
    <location>
        <begin position="1"/>
        <end position="253"/>
    </location>
</feature>
<dbReference type="GO" id="GO:0005634">
    <property type="term" value="C:nucleus"/>
    <property type="evidence" value="ECO:0007669"/>
    <property type="project" value="TreeGrafter"/>
</dbReference>
<dbReference type="PROSITE" id="PS50014">
    <property type="entry name" value="BROMODOMAIN_2"/>
    <property type="match status" value="1"/>
</dbReference>
<evidence type="ECO:0000256" key="2">
    <source>
        <dbReference type="PROSITE-ProRule" id="PRU00035"/>
    </source>
</evidence>
<dbReference type="STRING" id="90262.A0A1X2IRZ5"/>
<dbReference type="InterPro" id="IPR001487">
    <property type="entry name" value="Bromodomain"/>
</dbReference>
<dbReference type="EMBL" id="MCGE01000005">
    <property type="protein sequence ID" value="ORZ21254.1"/>
    <property type="molecule type" value="Genomic_DNA"/>
</dbReference>
<feature type="region of interest" description="Disordered" evidence="3">
    <location>
        <begin position="696"/>
        <end position="745"/>
    </location>
</feature>
<organism evidence="5 6">
    <name type="scientific">Absidia repens</name>
    <dbReference type="NCBI Taxonomy" id="90262"/>
    <lineage>
        <taxon>Eukaryota</taxon>
        <taxon>Fungi</taxon>
        <taxon>Fungi incertae sedis</taxon>
        <taxon>Mucoromycota</taxon>
        <taxon>Mucoromycotina</taxon>
        <taxon>Mucoromycetes</taxon>
        <taxon>Mucorales</taxon>
        <taxon>Cunninghamellaceae</taxon>
        <taxon>Absidia</taxon>
    </lineage>
</organism>
<evidence type="ECO:0000313" key="5">
    <source>
        <dbReference type="EMBL" id="ORZ21254.1"/>
    </source>
</evidence>
<proteinExistence type="predicted"/>
<accession>A0A1X2IRZ5</accession>
<dbReference type="Proteomes" id="UP000193560">
    <property type="component" value="Unassembled WGS sequence"/>
</dbReference>
<dbReference type="PRINTS" id="PR00503">
    <property type="entry name" value="BROMODOMAIN"/>
</dbReference>
<evidence type="ECO:0000313" key="6">
    <source>
        <dbReference type="Proteomes" id="UP000193560"/>
    </source>
</evidence>
<dbReference type="SMART" id="SM00297">
    <property type="entry name" value="BROMO"/>
    <property type="match status" value="1"/>
</dbReference>
<dbReference type="AlphaFoldDB" id="A0A1X2IRZ5"/>
<feature type="compositionally biased region" description="Acidic residues" evidence="3">
    <location>
        <begin position="130"/>
        <end position="144"/>
    </location>
</feature>
<dbReference type="GO" id="GO:0006325">
    <property type="term" value="P:chromatin organization"/>
    <property type="evidence" value="ECO:0007669"/>
    <property type="project" value="UniProtKB-ARBA"/>
</dbReference>
<feature type="compositionally biased region" description="Acidic residues" evidence="3">
    <location>
        <begin position="152"/>
        <end position="182"/>
    </location>
</feature>
<dbReference type="PANTHER" id="PTHR22881">
    <property type="entry name" value="BROMODOMAIN CONTAINING PROTEIN"/>
    <property type="match status" value="1"/>
</dbReference>
<feature type="compositionally biased region" description="Basic residues" evidence="3">
    <location>
        <begin position="232"/>
        <end position="245"/>
    </location>
</feature>
<comment type="caution">
    <text evidence="5">The sequence shown here is derived from an EMBL/GenBank/DDBJ whole genome shotgun (WGS) entry which is preliminary data.</text>
</comment>
<dbReference type="Pfam" id="PF00439">
    <property type="entry name" value="Bromodomain"/>
    <property type="match status" value="1"/>
</dbReference>
<dbReference type="PANTHER" id="PTHR22881:SF27">
    <property type="entry name" value="BROMODOMAIN CONTAINING 7_9"/>
    <property type="match status" value="1"/>
</dbReference>
<dbReference type="Gene3D" id="1.20.920.10">
    <property type="entry name" value="Bromodomain-like"/>
    <property type="match status" value="1"/>
</dbReference>
<keyword evidence="1 2" id="KW-0103">Bromodomain</keyword>
<feature type="compositionally biased region" description="Basic residues" evidence="3">
    <location>
        <begin position="57"/>
        <end position="73"/>
    </location>
</feature>